<dbReference type="InterPro" id="IPR020846">
    <property type="entry name" value="MFS_dom"/>
</dbReference>
<keyword evidence="2 6" id="KW-0812">Transmembrane</keyword>
<name>A0A4P7NR87_PYROR</name>
<organism evidence="8 9">
    <name type="scientific">Pyricularia oryzae</name>
    <name type="common">Rice blast fungus</name>
    <name type="synonym">Magnaporthe oryzae</name>
    <dbReference type="NCBI Taxonomy" id="318829"/>
    <lineage>
        <taxon>Eukaryota</taxon>
        <taxon>Fungi</taxon>
        <taxon>Dikarya</taxon>
        <taxon>Ascomycota</taxon>
        <taxon>Pezizomycotina</taxon>
        <taxon>Sordariomycetes</taxon>
        <taxon>Sordariomycetidae</taxon>
        <taxon>Magnaporthales</taxon>
        <taxon>Pyriculariaceae</taxon>
        <taxon>Pyricularia</taxon>
    </lineage>
</organism>
<feature type="transmembrane region" description="Helical" evidence="6">
    <location>
        <begin position="488"/>
        <end position="511"/>
    </location>
</feature>
<gene>
    <name evidence="8" type="ORF">PoMZ_06001</name>
</gene>
<accession>A0A4P7NR87</accession>
<proteinExistence type="inferred from homology"/>
<feature type="transmembrane region" description="Helical" evidence="6">
    <location>
        <begin position="205"/>
        <end position="223"/>
    </location>
</feature>
<dbReference type="GO" id="GO:0016020">
    <property type="term" value="C:membrane"/>
    <property type="evidence" value="ECO:0007669"/>
    <property type="project" value="UniProtKB-SubCell"/>
</dbReference>
<dbReference type="PROSITE" id="PS50850">
    <property type="entry name" value="MFS"/>
    <property type="match status" value="1"/>
</dbReference>
<evidence type="ECO:0000256" key="4">
    <source>
        <dbReference type="ARBA" id="ARBA00023136"/>
    </source>
</evidence>
<feature type="transmembrane region" description="Helical" evidence="6">
    <location>
        <begin position="235"/>
        <end position="254"/>
    </location>
</feature>
<dbReference type="AlphaFoldDB" id="A0A4P7NR87"/>
<evidence type="ECO:0000256" key="6">
    <source>
        <dbReference type="SAM" id="Phobius"/>
    </source>
</evidence>
<reference evidence="8 9" key="1">
    <citation type="journal article" date="2019" name="Mol. Biol. Evol.">
        <title>Blast fungal genomes show frequent chromosomal changes, gene gains and losses, and effector gene turnover.</title>
        <authorList>
            <person name="Gomez Luciano L.B."/>
            <person name="Jason Tsai I."/>
            <person name="Chuma I."/>
            <person name="Tosa Y."/>
            <person name="Chen Y.H."/>
            <person name="Li J.Y."/>
            <person name="Li M.Y."/>
            <person name="Jade Lu M.Y."/>
            <person name="Nakayashiki H."/>
            <person name="Li W.H."/>
        </authorList>
    </citation>
    <scope>NUCLEOTIDE SEQUENCE [LARGE SCALE GENOMIC DNA]</scope>
    <source>
        <strain evidence="8">MZ5-1-6</strain>
    </source>
</reference>
<dbReference type="InterPro" id="IPR036259">
    <property type="entry name" value="MFS_trans_sf"/>
</dbReference>
<dbReference type="Proteomes" id="UP000294847">
    <property type="component" value="Chromosome 6"/>
</dbReference>
<feature type="transmembrane region" description="Helical" evidence="6">
    <location>
        <begin position="398"/>
        <end position="417"/>
    </location>
</feature>
<dbReference type="Gene3D" id="1.20.1250.20">
    <property type="entry name" value="MFS general substrate transporter like domains"/>
    <property type="match status" value="1"/>
</dbReference>
<dbReference type="InterPro" id="IPR011701">
    <property type="entry name" value="MFS"/>
</dbReference>
<dbReference type="FunFam" id="1.20.1250.20:FF:000509">
    <property type="entry name" value="MFS general substrate transporter"/>
    <property type="match status" value="1"/>
</dbReference>
<feature type="domain" description="Major facilitator superfamily (MFS) profile" evidence="7">
    <location>
        <begin position="71"/>
        <end position="515"/>
    </location>
</feature>
<evidence type="ECO:0000259" key="7">
    <source>
        <dbReference type="PROSITE" id="PS50850"/>
    </source>
</evidence>
<keyword evidence="4 6" id="KW-0472">Membrane</keyword>
<evidence type="ECO:0000256" key="2">
    <source>
        <dbReference type="ARBA" id="ARBA00022692"/>
    </source>
</evidence>
<comment type="subcellular location">
    <subcellularLocation>
        <location evidence="1">Membrane</location>
        <topology evidence="1">Multi-pass membrane protein</topology>
    </subcellularLocation>
</comment>
<dbReference type="PANTHER" id="PTHR23502">
    <property type="entry name" value="MAJOR FACILITATOR SUPERFAMILY"/>
    <property type="match status" value="1"/>
</dbReference>
<dbReference type="SUPFAM" id="SSF103473">
    <property type="entry name" value="MFS general substrate transporter"/>
    <property type="match status" value="1"/>
</dbReference>
<evidence type="ECO:0000256" key="1">
    <source>
        <dbReference type="ARBA" id="ARBA00004141"/>
    </source>
</evidence>
<comment type="similarity">
    <text evidence="5">Belongs to the major facilitator superfamily. CAR1 family.</text>
</comment>
<evidence type="ECO:0000313" key="8">
    <source>
        <dbReference type="EMBL" id="QBZ64306.1"/>
    </source>
</evidence>
<dbReference type="Pfam" id="PF07690">
    <property type="entry name" value="MFS_1"/>
    <property type="match status" value="1"/>
</dbReference>
<feature type="transmembrane region" description="Helical" evidence="6">
    <location>
        <begin position="423"/>
        <end position="442"/>
    </location>
</feature>
<feature type="transmembrane region" description="Helical" evidence="6">
    <location>
        <begin position="454"/>
        <end position="476"/>
    </location>
</feature>
<feature type="transmembrane region" description="Helical" evidence="6">
    <location>
        <begin position="147"/>
        <end position="165"/>
    </location>
</feature>
<dbReference type="EMBL" id="CP034209">
    <property type="protein sequence ID" value="QBZ64306.1"/>
    <property type="molecule type" value="Genomic_DNA"/>
</dbReference>
<feature type="transmembrane region" description="Helical" evidence="6">
    <location>
        <begin position="356"/>
        <end position="377"/>
    </location>
</feature>
<feature type="transmembrane region" description="Helical" evidence="6">
    <location>
        <begin position="69"/>
        <end position="93"/>
    </location>
</feature>
<feature type="transmembrane region" description="Helical" evidence="6">
    <location>
        <begin position="311"/>
        <end position="336"/>
    </location>
</feature>
<protein>
    <recommendedName>
        <fullName evidence="7">Major facilitator superfamily (MFS) profile domain-containing protein</fullName>
    </recommendedName>
</protein>
<sequence length="527" mass="56531">MNAALADENDPLLGAVAEQHVRHAVTEDPDDIGPDSQESGAVLVDGELLEFDPKGDPDNPMEWAPAFKWSIVSLLALFAFCITFTCISVVPVASQIVRDLDGDDGSSRDSASRAASAALLVTIWELGEAAGPLLIAPLSEIYGRWPVINGANMLFVLTTVLAATCRRTDMFIAARAMTGAAVATNVLNPAIVGDMFVREERGKPMSLCIFAPMLGGAVGPMLSGAVAQTLGWRSFIWISAGLAAGCELIFLCFFRETYKVAILKKRRTAAVGEAKERSRRVAYGTVQDCQKVESPASNRQMLYEAILRPGIVLWGSGVLLALAFAGSISFSYFYIISVTLPELLAERYGMTPAQTGASLLSWSCGGFIAIFICNRFLDSIYIKLRDSNNGRGLPEYRLPLVVLGAVTVPLATAGYGWSAELRLPLPVLLGTVVLMGVSIMLTAMPLMAYVVDAFGVYSASAITGVIILRCLMGAFLPLMVAPLVRSLGWGWAFICLAGLIAAVAPIPILILRYGERWRAASRYSRDA</sequence>
<keyword evidence="3 6" id="KW-1133">Transmembrane helix</keyword>
<evidence type="ECO:0000313" key="9">
    <source>
        <dbReference type="Proteomes" id="UP000294847"/>
    </source>
</evidence>
<evidence type="ECO:0000256" key="5">
    <source>
        <dbReference type="ARBA" id="ARBA00038347"/>
    </source>
</evidence>
<dbReference type="PANTHER" id="PTHR23502:SF163">
    <property type="entry name" value="MAJOR FACILITATOR SUPERFAMILY (MFS) PROFILE DOMAIN-CONTAINING PROTEIN"/>
    <property type="match status" value="1"/>
</dbReference>
<dbReference type="GO" id="GO:0022857">
    <property type="term" value="F:transmembrane transporter activity"/>
    <property type="evidence" value="ECO:0007669"/>
    <property type="project" value="InterPro"/>
</dbReference>
<evidence type="ECO:0000256" key="3">
    <source>
        <dbReference type="ARBA" id="ARBA00022989"/>
    </source>
</evidence>